<dbReference type="STRING" id="630390.A0A180H3Z3"/>
<proteinExistence type="predicted"/>
<organism evidence="2">
    <name type="scientific">Puccinia triticina (isolate 1-1 / race 1 (BBBD))</name>
    <name type="common">Brown leaf rust fungus</name>
    <dbReference type="NCBI Taxonomy" id="630390"/>
    <lineage>
        <taxon>Eukaryota</taxon>
        <taxon>Fungi</taxon>
        <taxon>Dikarya</taxon>
        <taxon>Basidiomycota</taxon>
        <taxon>Pucciniomycotina</taxon>
        <taxon>Pucciniomycetes</taxon>
        <taxon>Pucciniales</taxon>
        <taxon>Pucciniaceae</taxon>
        <taxon>Puccinia</taxon>
    </lineage>
</organism>
<feature type="domain" description="ABC1 atypical kinase-like" evidence="1">
    <location>
        <begin position="54"/>
        <end position="99"/>
    </location>
</feature>
<reference evidence="2" key="1">
    <citation type="submission" date="2009-11" db="EMBL/GenBank/DDBJ databases">
        <authorList>
            <consortium name="The Broad Institute Genome Sequencing Platform"/>
            <person name="Ward D."/>
            <person name="Feldgarden M."/>
            <person name="Earl A."/>
            <person name="Young S.K."/>
            <person name="Zeng Q."/>
            <person name="Koehrsen M."/>
            <person name="Alvarado L."/>
            <person name="Berlin A."/>
            <person name="Bochicchio J."/>
            <person name="Borenstein D."/>
            <person name="Chapman S.B."/>
            <person name="Chen Z."/>
            <person name="Engels R."/>
            <person name="Freedman E."/>
            <person name="Gellesch M."/>
            <person name="Goldberg J."/>
            <person name="Griggs A."/>
            <person name="Gujja S."/>
            <person name="Heilman E."/>
            <person name="Heiman D."/>
            <person name="Hepburn T."/>
            <person name="Howarth C."/>
            <person name="Jen D."/>
            <person name="Larson L."/>
            <person name="Lewis B."/>
            <person name="Mehta T."/>
            <person name="Park D."/>
            <person name="Pearson M."/>
            <person name="Roberts A."/>
            <person name="Saif S."/>
            <person name="Shea T."/>
            <person name="Shenoy N."/>
            <person name="Sisk P."/>
            <person name="Stolte C."/>
            <person name="Sykes S."/>
            <person name="Thomson T."/>
            <person name="Walk T."/>
            <person name="White J."/>
            <person name="Yandava C."/>
            <person name="Izard J."/>
            <person name="Baranova O.V."/>
            <person name="Blanton J.M."/>
            <person name="Tanner A.C."/>
            <person name="Dewhirst F.E."/>
            <person name="Haas B."/>
            <person name="Nusbaum C."/>
            <person name="Birren B."/>
        </authorList>
    </citation>
    <scope>NUCLEOTIDE SEQUENCE [LARGE SCALE GENOMIC DNA]</scope>
    <source>
        <strain evidence="2">1-1 BBBD Race 1</strain>
    </source>
</reference>
<reference evidence="3" key="4">
    <citation type="submission" date="2025-05" db="UniProtKB">
        <authorList>
            <consortium name="EnsemblFungi"/>
        </authorList>
    </citation>
    <scope>IDENTIFICATION</scope>
    <source>
        <strain evidence="3">isolate 1-1 / race 1 (BBBD)</strain>
    </source>
</reference>
<accession>A0A180H3Z3</accession>
<keyword evidence="4" id="KW-1185">Reference proteome</keyword>
<evidence type="ECO:0000313" key="2">
    <source>
        <dbReference type="EMBL" id="OAV99252.1"/>
    </source>
</evidence>
<reference evidence="2" key="2">
    <citation type="submission" date="2016-05" db="EMBL/GenBank/DDBJ databases">
        <title>Comparative analysis highlights variable genome content of wheat rusts and divergence of the mating loci.</title>
        <authorList>
            <person name="Cuomo C.A."/>
            <person name="Bakkeren G."/>
            <person name="Szabo L."/>
            <person name="Khalil H."/>
            <person name="Joly D."/>
            <person name="Goldberg J."/>
            <person name="Young S."/>
            <person name="Zeng Q."/>
            <person name="Fellers J."/>
        </authorList>
    </citation>
    <scope>NUCLEOTIDE SEQUENCE [LARGE SCALE GENOMIC DNA]</scope>
    <source>
        <strain evidence="2">1-1 BBBD Race 1</strain>
    </source>
</reference>
<gene>
    <name evidence="2" type="ORF">PTTG_25325</name>
</gene>
<dbReference type="Proteomes" id="UP000005240">
    <property type="component" value="Unassembled WGS sequence"/>
</dbReference>
<reference evidence="3 4" key="3">
    <citation type="journal article" date="2017" name="G3 (Bethesda)">
        <title>Comparative analysis highlights variable genome content of wheat rusts and divergence of the mating loci.</title>
        <authorList>
            <person name="Cuomo C.A."/>
            <person name="Bakkeren G."/>
            <person name="Khalil H.B."/>
            <person name="Panwar V."/>
            <person name="Joly D."/>
            <person name="Linning R."/>
            <person name="Sakthikumar S."/>
            <person name="Song X."/>
            <person name="Adiconis X."/>
            <person name="Fan L."/>
            <person name="Goldberg J.M."/>
            <person name="Levin J.Z."/>
            <person name="Young S."/>
            <person name="Zeng Q."/>
            <person name="Anikster Y."/>
            <person name="Bruce M."/>
            <person name="Wang M."/>
            <person name="Yin C."/>
            <person name="McCallum B."/>
            <person name="Szabo L.J."/>
            <person name="Hulbert S."/>
            <person name="Chen X."/>
            <person name="Fellers J.P."/>
        </authorList>
    </citation>
    <scope>NUCLEOTIDE SEQUENCE</scope>
    <source>
        <strain evidence="4">Isolate 1-1 / race 1 (BBBD)</strain>
        <strain evidence="3">isolate 1-1 / race 1 (BBBD)</strain>
    </source>
</reference>
<protein>
    <submittedName>
        <fullName evidence="3">ABC1 domain-containing protein</fullName>
    </submittedName>
</protein>
<dbReference type="OrthoDB" id="427480at2759"/>
<evidence type="ECO:0000259" key="1">
    <source>
        <dbReference type="Pfam" id="PF03109"/>
    </source>
</evidence>
<dbReference type="EnsemblFungi" id="PTTG_25325-t43_1">
    <property type="protein sequence ID" value="PTTG_25325-t43_1-p1"/>
    <property type="gene ID" value="PTTG_25325"/>
</dbReference>
<name>A0A180H3Z3_PUCT1</name>
<dbReference type="EMBL" id="ADAS02000003">
    <property type="protein sequence ID" value="OAV99252.1"/>
    <property type="molecule type" value="Genomic_DNA"/>
</dbReference>
<dbReference type="InterPro" id="IPR004147">
    <property type="entry name" value="ABC1_dom"/>
</dbReference>
<sequence length="107" mass="11643">MPGCPSGSPTAVSATAGCASSWARPLSSRPPPVYTQSLASIFDAARPMPFRHVRQVHRATLKGSATPVAVKVQRPNIPIQLELDLFAYRSLLYVYQKVFDLPVYSIA</sequence>
<dbReference type="Pfam" id="PF03109">
    <property type="entry name" value="ABC1"/>
    <property type="match status" value="1"/>
</dbReference>
<evidence type="ECO:0000313" key="4">
    <source>
        <dbReference type="Proteomes" id="UP000005240"/>
    </source>
</evidence>
<dbReference type="AlphaFoldDB" id="A0A180H3Z3"/>
<dbReference type="VEuPathDB" id="FungiDB:PTTG_25325"/>
<evidence type="ECO:0000313" key="3">
    <source>
        <dbReference type="EnsemblFungi" id="PTTG_25325-t43_1-p1"/>
    </source>
</evidence>